<reference evidence="1" key="2">
    <citation type="submission" date="2021-09" db="EMBL/GenBank/DDBJ databases">
        <authorList>
            <person name="Gilroy R."/>
        </authorList>
    </citation>
    <scope>NUCLEOTIDE SEQUENCE</scope>
    <source>
        <strain evidence="1">ChiHjej13B12-9602</strain>
    </source>
</reference>
<evidence type="ECO:0000313" key="1">
    <source>
        <dbReference type="EMBL" id="HJG37883.1"/>
    </source>
</evidence>
<dbReference type="Proteomes" id="UP000753256">
    <property type="component" value="Unassembled WGS sequence"/>
</dbReference>
<comment type="caution">
    <text evidence="1">The sequence shown here is derived from an EMBL/GenBank/DDBJ whole genome shotgun (WGS) entry which is preliminary data.</text>
</comment>
<gene>
    <name evidence="1" type="ORF">K8V70_08505</name>
</gene>
<dbReference type="AlphaFoldDB" id="A0A921IUU1"/>
<accession>A0A921IUU1</accession>
<protein>
    <submittedName>
        <fullName evidence="1">Uncharacterized protein</fullName>
    </submittedName>
</protein>
<organism evidence="1 2">
    <name type="scientific">Enorma phocaeensis</name>
    <dbReference type="NCBI Taxonomy" id="1871019"/>
    <lineage>
        <taxon>Bacteria</taxon>
        <taxon>Bacillati</taxon>
        <taxon>Actinomycetota</taxon>
        <taxon>Coriobacteriia</taxon>
        <taxon>Coriobacteriales</taxon>
        <taxon>Coriobacteriaceae</taxon>
        <taxon>Enorma</taxon>
    </lineage>
</organism>
<dbReference type="EMBL" id="DYUZ01000029">
    <property type="protein sequence ID" value="HJG37883.1"/>
    <property type="molecule type" value="Genomic_DNA"/>
</dbReference>
<sequence length="270" mass="28132">MANPEEFDNQNIPSAERSADMYVDAVNAVIGLADMAVPLLAPDGKAAAVAGAVVKAAPVIQGVANQLPKIAPVVAPAAKKVVGAAAEKAPDAVAAGFGKVAAAAKGAAEAAGGAAAGARNAVQGAIDVRAQEKARKLARKTLLDGAGIRMSSTSFMENWDVQSKLQERSTGEGYLNYCGCYVIITCDGAVHKDDYSKYREIYVGKSTNMGASIHDDFVGKGNADVYADVKYKQHVYVLLYPCSEDKLDQLEESLITALDADASYNHGFSS</sequence>
<proteinExistence type="predicted"/>
<reference evidence="1" key="1">
    <citation type="journal article" date="2021" name="PeerJ">
        <title>Extensive microbial diversity within the chicken gut microbiome revealed by metagenomics and culture.</title>
        <authorList>
            <person name="Gilroy R."/>
            <person name="Ravi A."/>
            <person name="Getino M."/>
            <person name="Pursley I."/>
            <person name="Horton D.L."/>
            <person name="Alikhan N.F."/>
            <person name="Baker D."/>
            <person name="Gharbi K."/>
            <person name="Hall N."/>
            <person name="Watson M."/>
            <person name="Adriaenssens E.M."/>
            <person name="Foster-Nyarko E."/>
            <person name="Jarju S."/>
            <person name="Secka A."/>
            <person name="Antonio M."/>
            <person name="Oren A."/>
            <person name="Chaudhuri R.R."/>
            <person name="La Ragione R."/>
            <person name="Hildebrand F."/>
            <person name="Pallen M.J."/>
        </authorList>
    </citation>
    <scope>NUCLEOTIDE SEQUENCE</scope>
    <source>
        <strain evidence="1">ChiHjej13B12-9602</strain>
    </source>
</reference>
<name>A0A921IUU1_9ACTN</name>
<evidence type="ECO:0000313" key="2">
    <source>
        <dbReference type="Proteomes" id="UP000753256"/>
    </source>
</evidence>
<dbReference type="RefSeq" id="WP_273190932.1">
    <property type="nucleotide sequence ID" value="NZ_DYUZ01000029.1"/>
</dbReference>